<dbReference type="Proteomes" id="UP001642360">
    <property type="component" value="Unassembled WGS sequence"/>
</dbReference>
<keyword evidence="5" id="KW-0372">Hormone</keyword>
<dbReference type="GO" id="GO:0006995">
    <property type="term" value="P:cellular response to nitrogen starvation"/>
    <property type="evidence" value="ECO:0007669"/>
    <property type="project" value="UniProtKB-ARBA"/>
</dbReference>
<accession>A0ABC8TAQ6</accession>
<keyword evidence="7" id="KW-0379">Hydroxylation</keyword>
<keyword evidence="4" id="KW-0964">Secreted</keyword>
<protein>
    <submittedName>
        <fullName evidence="10">Uncharacterized protein</fullName>
    </submittedName>
</protein>
<name>A0ABC8TAQ6_9AQUA</name>
<comment type="subcellular location">
    <subcellularLocation>
        <location evidence="1">Secreted</location>
        <location evidence="1">Extracellular space</location>
        <location evidence="1">Apoplast</location>
    </subcellularLocation>
</comment>
<evidence type="ECO:0000256" key="5">
    <source>
        <dbReference type="ARBA" id="ARBA00022702"/>
    </source>
</evidence>
<dbReference type="PANTHER" id="PTHR33348">
    <property type="entry name" value="PRECURSOR OF CEP5"/>
    <property type="match status" value="1"/>
</dbReference>
<evidence type="ECO:0000256" key="2">
    <source>
        <dbReference type="ARBA" id="ARBA00008963"/>
    </source>
</evidence>
<evidence type="ECO:0000313" key="10">
    <source>
        <dbReference type="EMBL" id="CAK9166463.1"/>
    </source>
</evidence>
<keyword evidence="6 9" id="KW-0732">Signal</keyword>
<dbReference type="GO" id="GO:0048046">
    <property type="term" value="C:apoplast"/>
    <property type="evidence" value="ECO:0007669"/>
    <property type="project" value="UniProtKB-SubCell"/>
</dbReference>
<dbReference type="EMBL" id="CAUOFW020004613">
    <property type="protein sequence ID" value="CAK9166463.1"/>
    <property type="molecule type" value="Genomic_DNA"/>
</dbReference>
<comment type="caution">
    <text evidence="10">The sequence shown here is derived from an EMBL/GenBank/DDBJ whole genome shotgun (WGS) entry which is preliminary data.</text>
</comment>
<evidence type="ECO:0000256" key="9">
    <source>
        <dbReference type="SAM" id="SignalP"/>
    </source>
</evidence>
<feature type="signal peptide" evidence="9">
    <location>
        <begin position="1"/>
        <end position="26"/>
    </location>
</feature>
<evidence type="ECO:0000256" key="1">
    <source>
        <dbReference type="ARBA" id="ARBA00004271"/>
    </source>
</evidence>
<dbReference type="PANTHER" id="PTHR33348:SF39">
    <property type="entry name" value="PRECURSOR OF CEP5"/>
    <property type="match status" value="1"/>
</dbReference>
<dbReference type="InterPro" id="IPR033250">
    <property type="entry name" value="CEP"/>
</dbReference>
<feature type="chain" id="PRO_5044801656" evidence="9">
    <location>
        <begin position="27"/>
        <end position="130"/>
    </location>
</feature>
<feature type="compositionally biased region" description="Low complexity" evidence="8">
    <location>
        <begin position="89"/>
        <end position="98"/>
    </location>
</feature>
<gene>
    <name evidence="10" type="ORF">ILEXP_LOCUS35683</name>
</gene>
<evidence type="ECO:0000256" key="4">
    <source>
        <dbReference type="ARBA" id="ARBA00022525"/>
    </source>
</evidence>
<organism evidence="10 11">
    <name type="scientific">Ilex paraguariensis</name>
    <name type="common">yerba mate</name>
    <dbReference type="NCBI Taxonomy" id="185542"/>
    <lineage>
        <taxon>Eukaryota</taxon>
        <taxon>Viridiplantae</taxon>
        <taxon>Streptophyta</taxon>
        <taxon>Embryophyta</taxon>
        <taxon>Tracheophyta</taxon>
        <taxon>Spermatophyta</taxon>
        <taxon>Magnoliopsida</taxon>
        <taxon>eudicotyledons</taxon>
        <taxon>Gunneridae</taxon>
        <taxon>Pentapetalae</taxon>
        <taxon>asterids</taxon>
        <taxon>campanulids</taxon>
        <taxon>Aquifoliales</taxon>
        <taxon>Aquifoliaceae</taxon>
        <taxon>Ilex</taxon>
    </lineage>
</organism>
<comment type="similarity">
    <text evidence="2">Belongs to the C-terminally encoded plant signaling peptide (CEP) family.</text>
</comment>
<dbReference type="AlphaFoldDB" id="A0ABC8TAQ6"/>
<feature type="region of interest" description="Disordered" evidence="8">
    <location>
        <begin position="84"/>
        <end position="130"/>
    </location>
</feature>
<evidence type="ECO:0000256" key="7">
    <source>
        <dbReference type="ARBA" id="ARBA00023278"/>
    </source>
</evidence>
<evidence type="ECO:0000256" key="6">
    <source>
        <dbReference type="ARBA" id="ARBA00022729"/>
    </source>
</evidence>
<dbReference type="GO" id="GO:1902025">
    <property type="term" value="P:nitrate import"/>
    <property type="evidence" value="ECO:0007669"/>
    <property type="project" value="UniProtKB-ARBA"/>
</dbReference>
<reference evidence="10 11" key="1">
    <citation type="submission" date="2024-02" db="EMBL/GenBank/DDBJ databases">
        <authorList>
            <person name="Vignale AGUSTIN F."/>
            <person name="Sosa J E."/>
            <person name="Modenutti C."/>
        </authorList>
    </citation>
    <scope>NUCLEOTIDE SEQUENCE [LARGE SCALE GENOMIC DNA]</scope>
</reference>
<keyword evidence="11" id="KW-1185">Reference proteome</keyword>
<dbReference type="GO" id="GO:0005179">
    <property type="term" value="F:hormone activity"/>
    <property type="evidence" value="ECO:0007669"/>
    <property type="project" value="UniProtKB-KW"/>
</dbReference>
<evidence type="ECO:0000313" key="11">
    <source>
        <dbReference type="Proteomes" id="UP001642360"/>
    </source>
</evidence>
<proteinExistence type="inferred from homology"/>
<sequence length="130" mass="13894">MAQTKLILSSLSLMLILTHKILFSEGRQLQIDYKNEFPNFQTHTKISEKETITKIAHEHSINLHGDRTNKAAYAADAVPAAPMTPLVAPMPASPAAAGSPPPPPPPPGHVDDFRPTAPGHSPGVGHSLQN</sequence>
<evidence type="ECO:0000256" key="3">
    <source>
        <dbReference type="ARBA" id="ARBA00022523"/>
    </source>
</evidence>
<feature type="compositionally biased region" description="Pro residues" evidence="8">
    <location>
        <begin position="99"/>
        <end position="108"/>
    </location>
</feature>
<keyword evidence="3" id="KW-0052">Apoplast</keyword>
<evidence type="ECO:0000256" key="8">
    <source>
        <dbReference type="SAM" id="MobiDB-lite"/>
    </source>
</evidence>